<comment type="caution">
    <text evidence="2">The sequence shown here is derived from an EMBL/GenBank/DDBJ whole genome shotgun (WGS) entry which is preliminary data.</text>
</comment>
<dbReference type="AlphaFoldDB" id="A0AAI9FU58"/>
<feature type="region of interest" description="Disordered" evidence="1">
    <location>
        <begin position="1"/>
        <end position="21"/>
    </location>
</feature>
<protein>
    <submittedName>
        <fullName evidence="2">Uncharacterized protein</fullName>
    </submittedName>
</protein>
<organism evidence="2 3">
    <name type="scientific">Stenotrophomonas maltophilia</name>
    <name type="common">Pseudomonas maltophilia</name>
    <name type="synonym">Xanthomonas maltophilia</name>
    <dbReference type="NCBI Taxonomy" id="40324"/>
    <lineage>
        <taxon>Bacteria</taxon>
        <taxon>Pseudomonadati</taxon>
        <taxon>Pseudomonadota</taxon>
        <taxon>Gammaproteobacteria</taxon>
        <taxon>Lysobacterales</taxon>
        <taxon>Lysobacteraceae</taxon>
        <taxon>Stenotrophomonas</taxon>
        <taxon>Stenotrophomonas maltophilia group</taxon>
    </lineage>
</organism>
<reference evidence="2" key="1">
    <citation type="submission" date="2022-07" db="EMBL/GenBank/DDBJ databases">
        <authorList>
            <consortium name="DAFM: The Division of Animal and Food Microbiology"/>
        </authorList>
    </citation>
    <scope>NUCLEOTIDE SEQUENCE</scope>
    <source>
        <strain evidence="2">19MO01SH01-2</strain>
    </source>
</reference>
<proteinExistence type="predicted"/>
<name>A0AAI9FU58_STEMA</name>
<accession>A0AAI9FU58</accession>
<evidence type="ECO:0000313" key="3">
    <source>
        <dbReference type="Proteomes" id="UP001218208"/>
    </source>
</evidence>
<sequence length="102" mass="11731">MIAQDTKYVSEPDEDEYDRRRLPGAYSQTIHHIRELRKERDALLLRGHAGDRFRAAQLSWFIRNNESYAGRLLQRMEQLGATATRALPTPPPALPAQLDLFA</sequence>
<dbReference type="Proteomes" id="UP001218208">
    <property type="component" value="Unassembled WGS sequence"/>
</dbReference>
<evidence type="ECO:0000256" key="1">
    <source>
        <dbReference type="SAM" id="MobiDB-lite"/>
    </source>
</evidence>
<gene>
    <name evidence="2" type="ORF">QEG23_000994</name>
</gene>
<evidence type="ECO:0000313" key="2">
    <source>
        <dbReference type="EMBL" id="EKT4091509.1"/>
    </source>
</evidence>
<dbReference type="EMBL" id="ABLOJW010000004">
    <property type="protein sequence ID" value="EKT4091509.1"/>
    <property type="molecule type" value="Genomic_DNA"/>
</dbReference>